<evidence type="ECO:0000313" key="3">
    <source>
        <dbReference type="Proteomes" id="UP001429100"/>
    </source>
</evidence>
<dbReference type="EMBL" id="LN877947">
    <property type="protein sequence ID" value="CUV04033.1"/>
    <property type="molecule type" value="Genomic_DNA"/>
</dbReference>
<keyword evidence="3" id="KW-1185">Reference proteome</keyword>
<name>A0A0S4TAJ5_CRYHO</name>
<reference evidence="1" key="2">
    <citation type="submission" date="2015-08" db="EMBL/GenBank/DDBJ databases">
        <authorList>
            <person name="Babu N.S."/>
            <person name="Beckwith C.J."/>
            <person name="Beseler K.G."/>
            <person name="Brison A."/>
            <person name="Carone J.V."/>
            <person name="Caskin T.P."/>
            <person name="Diamond M."/>
            <person name="Durham M.E."/>
            <person name="Foxe J.M."/>
            <person name="Go M."/>
            <person name="Henderson B.A."/>
            <person name="Jones I.B."/>
            <person name="McGettigan J.A."/>
            <person name="Micheletti S.J."/>
            <person name="Nasrallah M.E."/>
            <person name="Ortiz D."/>
            <person name="Piller C.R."/>
            <person name="Privatt S.R."/>
            <person name="Schneider S.L."/>
            <person name="Sharp S."/>
            <person name="Smith T.C."/>
            <person name="Stanton J.D."/>
            <person name="Ullery H.E."/>
            <person name="Wilson R.J."/>
            <person name="Serrano M.G."/>
            <person name="Buck G."/>
            <person name="Lee V."/>
            <person name="Wang Y."/>
            <person name="Carvalho R."/>
            <person name="Voegtly L."/>
            <person name="Shi R."/>
            <person name="Duckworth R."/>
            <person name="Johnson A."/>
            <person name="Loviza R."/>
            <person name="Walstead R."/>
            <person name="Shah Z."/>
            <person name="Kiflezghi M."/>
            <person name="Wade K."/>
            <person name="Ball S.L."/>
            <person name="Bradley K.W."/>
            <person name="Asai D.J."/>
            <person name="Bowman C.A."/>
            <person name="Russell D.A."/>
            <person name="Pope W.H."/>
            <person name="Jacobs-Sera D."/>
            <person name="Hendrix R.W."/>
            <person name="Hatfull G.F."/>
        </authorList>
    </citation>
    <scope>NUCLEOTIDE SEQUENCE [LARGE SCALE GENOMIC DNA]</scope>
</reference>
<dbReference type="VEuPathDB" id="CryptoDB:GY17_00001093"/>
<evidence type="ECO:0000313" key="1">
    <source>
        <dbReference type="EMBL" id="CUV04033.1"/>
    </source>
</evidence>
<reference evidence="2 3" key="1">
    <citation type="submission" date="2014-11" db="EMBL/GenBank/DDBJ databases">
        <title>Comparative genomic analysis of Cryptosporidium hominis reveals occurrence of genetic recombination in virulent subtypes.</title>
        <authorList>
            <person name="Guo Y."/>
            <person name="Tang K."/>
            <person name="Frace M."/>
            <person name="Li N."/>
            <person name="Roellig D.M."/>
            <person name="Sammons S."/>
            <person name="Knipe K."/>
            <person name="Rowe L."/>
            <person name="Feng Y."/>
            <person name="Xiao L."/>
        </authorList>
    </citation>
    <scope>NUCLEOTIDE SEQUENCE [LARGE SCALE GENOMIC DNA]</scope>
    <source>
        <strain evidence="2">30976</strain>
    </source>
</reference>
<dbReference type="Proteomes" id="UP000199752">
    <property type="component" value="Chromosome 1"/>
</dbReference>
<sequence length="51" mass="6441">MIRAYFDLKYKVFANSVNLSFFMDFYLYSVLSFYFQNTIWYYYLYSCSKLY</sequence>
<organism evidence="1">
    <name type="scientific">Cryptosporidium hominis</name>
    <dbReference type="NCBI Taxonomy" id="237895"/>
    <lineage>
        <taxon>Eukaryota</taxon>
        <taxon>Sar</taxon>
        <taxon>Alveolata</taxon>
        <taxon>Apicomplexa</taxon>
        <taxon>Conoidasida</taxon>
        <taxon>Coccidia</taxon>
        <taxon>Eucoccidiorida</taxon>
        <taxon>Eimeriorina</taxon>
        <taxon>Cryptosporidiidae</taxon>
        <taxon>Cryptosporidium</taxon>
    </lineage>
</organism>
<accession>A0A0S4TAJ5</accession>
<evidence type="ECO:0000313" key="2">
    <source>
        <dbReference type="EMBL" id="PPS97147.1"/>
    </source>
</evidence>
<reference evidence="2 3" key="3">
    <citation type="submission" date="2017-10" db="EMBL/GenBank/DDBJ databases">
        <title>Consistent, comparative and evidence-based genome annotation and re-annotation for the closely-related species, Cryptosporidium parvum, C. hominis and C. tyzzeri.</title>
        <authorList>
            <person name="Baptista R.P."/>
            <person name="Li Y."/>
            <person name="Sateriale A."/>
            <person name="Striepen B."/>
            <person name="Kissinger J.C."/>
        </authorList>
    </citation>
    <scope>NUCLEOTIDE SEQUENCE [LARGE SCALE GENOMIC DNA]</scope>
    <source>
        <strain evidence="2">30976</strain>
    </source>
</reference>
<gene>
    <name evidence="1" type="ORF">CHUDEA1_900</name>
    <name evidence="2" type="ORF">GY17_00001093</name>
</gene>
<dbReference type="VEuPathDB" id="CryptoDB:CHUDEA1_900"/>
<protein>
    <submittedName>
        <fullName evidence="1">Uncharacterized protein</fullName>
    </submittedName>
</protein>
<dbReference type="AlphaFoldDB" id="A0A0S4TAJ5"/>
<dbReference type="Proteomes" id="UP001429100">
    <property type="component" value="Unassembled WGS sequence"/>
</dbReference>
<dbReference type="EMBL" id="JTAI01000044">
    <property type="protein sequence ID" value="PPS97147.1"/>
    <property type="molecule type" value="Genomic_DNA"/>
</dbReference>
<proteinExistence type="predicted"/>